<accession>A0A7J8AEK5</accession>
<dbReference type="AlphaFoldDB" id="A0A7J8AEK5"/>
<reference evidence="1 2" key="1">
    <citation type="journal article" date="2020" name="Nature">
        <title>Six reference-quality genomes reveal evolution of bat adaptations.</title>
        <authorList>
            <person name="Jebb D."/>
            <person name="Huang Z."/>
            <person name="Pippel M."/>
            <person name="Hughes G.M."/>
            <person name="Lavrichenko K."/>
            <person name="Devanna P."/>
            <person name="Winkler S."/>
            <person name="Jermiin L.S."/>
            <person name="Skirmuntt E.C."/>
            <person name="Katzourakis A."/>
            <person name="Burkitt-Gray L."/>
            <person name="Ray D.A."/>
            <person name="Sullivan K.A.M."/>
            <person name="Roscito J.G."/>
            <person name="Kirilenko B.M."/>
            <person name="Davalos L.M."/>
            <person name="Corthals A.P."/>
            <person name="Power M.L."/>
            <person name="Jones G."/>
            <person name="Ransome R.D."/>
            <person name="Dechmann D.K.N."/>
            <person name="Locatelli A.G."/>
            <person name="Puechmaille S.J."/>
            <person name="Fedrigo O."/>
            <person name="Jarvis E.D."/>
            <person name="Hiller M."/>
            <person name="Vernes S.C."/>
            <person name="Myers E.W."/>
            <person name="Teeling E.C."/>
        </authorList>
    </citation>
    <scope>NUCLEOTIDE SEQUENCE [LARGE SCALE GENOMIC DNA]</scope>
    <source>
        <strain evidence="1">MRhiFer1</strain>
        <tissue evidence="1">Lung</tissue>
    </source>
</reference>
<organism evidence="1 2">
    <name type="scientific">Rhinolophus ferrumequinum</name>
    <name type="common">Greater horseshoe bat</name>
    <dbReference type="NCBI Taxonomy" id="59479"/>
    <lineage>
        <taxon>Eukaryota</taxon>
        <taxon>Metazoa</taxon>
        <taxon>Chordata</taxon>
        <taxon>Craniata</taxon>
        <taxon>Vertebrata</taxon>
        <taxon>Euteleostomi</taxon>
        <taxon>Mammalia</taxon>
        <taxon>Eutheria</taxon>
        <taxon>Laurasiatheria</taxon>
        <taxon>Chiroptera</taxon>
        <taxon>Yinpterochiroptera</taxon>
        <taxon>Rhinolophoidea</taxon>
        <taxon>Rhinolophidae</taxon>
        <taxon>Rhinolophinae</taxon>
        <taxon>Rhinolophus</taxon>
    </lineage>
</organism>
<comment type="caution">
    <text evidence="1">The sequence shown here is derived from an EMBL/GenBank/DDBJ whole genome shotgun (WGS) entry which is preliminary data.</text>
</comment>
<dbReference type="EMBL" id="JACAGC010000002">
    <property type="protein sequence ID" value="KAF6385047.1"/>
    <property type="molecule type" value="Genomic_DNA"/>
</dbReference>
<evidence type="ECO:0000313" key="2">
    <source>
        <dbReference type="Proteomes" id="UP000585614"/>
    </source>
</evidence>
<name>A0A7J8AEK5_RHIFE</name>
<proteinExistence type="predicted"/>
<dbReference type="Proteomes" id="UP000585614">
    <property type="component" value="Unassembled WGS sequence"/>
</dbReference>
<protein>
    <submittedName>
        <fullName evidence="1">Uncharacterized protein</fullName>
    </submittedName>
</protein>
<evidence type="ECO:0000313" key="1">
    <source>
        <dbReference type="EMBL" id="KAF6385047.1"/>
    </source>
</evidence>
<gene>
    <name evidence="1" type="ORF">mRhiFer1_008871</name>
</gene>
<sequence length="154" mass="17474">MIPAEAVMGEVSLTVDLAYGLGSIISILASALPQWCSKSVVTKLEPRLVPVELQKRCYDRKVRQESSNPQMINDQRPFCNVHTSNLGLCFEISRNLSRRRDMSQEHVQTQCCCRPHWGCYEIQALSTFFAFGNPEYSELQSITRVSGLCRELVM</sequence>